<protein>
    <submittedName>
        <fullName evidence="3">13E12 repeat family protein</fullName>
    </submittedName>
</protein>
<keyword evidence="4" id="KW-1185">Reference proteome</keyword>
<gene>
    <name evidence="3" type="ORF">KDB89_04785</name>
</gene>
<feature type="region of interest" description="Disordered" evidence="1">
    <location>
        <begin position="263"/>
        <end position="291"/>
    </location>
</feature>
<name>A0ABX8SK84_9ACTN</name>
<evidence type="ECO:0000313" key="3">
    <source>
        <dbReference type="EMBL" id="QXT63792.1"/>
    </source>
</evidence>
<feature type="domain" description="DUF222" evidence="2">
    <location>
        <begin position="71"/>
        <end position="223"/>
    </location>
</feature>
<dbReference type="Pfam" id="PF02720">
    <property type="entry name" value="DUF222"/>
    <property type="match status" value="1"/>
</dbReference>
<dbReference type="RefSeq" id="WP_219083719.1">
    <property type="nucleotide sequence ID" value="NZ_CP079216.1"/>
</dbReference>
<reference evidence="3 4" key="1">
    <citation type="submission" date="2021-07" db="EMBL/GenBank/DDBJ databases">
        <title>complete genome sequencing of Tessaracoccus sp.J1M15.</title>
        <authorList>
            <person name="Bae J.-W."/>
            <person name="Kim D.-y."/>
        </authorList>
    </citation>
    <scope>NUCLEOTIDE SEQUENCE [LARGE SCALE GENOMIC DNA]</scope>
    <source>
        <strain evidence="3 4">J1M15</strain>
    </source>
</reference>
<accession>A0ABX8SK84</accession>
<evidence type="ECO:0000313" key="4">
    <source>
        <dbReference type="Proteomes" id="UP000824504"/>
    </source>
</evidence>
<proteinExistence type="predicted"/>
<evidence type="ECO:0000259" key="2">
    <source>
        <dbReference type="Pfam" id="PF02720"/>
    </source>
</evidence>
<evidence type="ECO:0000256" key="1">
    <source>
        <dbReference type="SAM" id="MobiDB-lite"/>
    </source>
</evidence>
<sequence>MGKQEIAREAAEGLRASLHARRQADANRIGFLCTLAEAYEVEFDEVVEALASQLTRFGGAGTPLVSEFVGLEIGPLLGCSEHAANGQLADALDLKHRHRPLYDAVQALEVDAHRALAVAHRCHALSEESAAEVSRRWLRLQHRLTYSGSLKLAEQLIIEVDAEAAARAEAKAREGRGVWLWPAQDGVSALSGKLDSLDGLYFSAQLDRMAELLGEAHPDLDRDQLRAKAVGALAHPAYALRLLQGAAQPALIDEASSHETRLLPTDGASVPADNRLPAGAEPTPEADKEQDVPVCHGELCGTITVDPAELRPQVEVVVHINADTVGGLTGAARIERAGHITTALLAELLGEGIGGDGVGIAVRPVIDLPELPPQDGYRPSPRMREAVRLAFPTEMFPFSDRDSRSLDIDHTVTFEHGAHWTKGQTRIGNLFPVRRRAHRAKTAGSWKLYQPSPGVAYWISPLGYRYRVTLWGTESENGP</sequence>
<dbReference type="InterPro" id="IPR003870">
    <property type="entry name" value="DUF222"/>
</dbReference>
<dbReference type="Proteomes" id="UP000824504">
    <property type="component" value="Chromosome"/>
</dbReference>
<dbReference type="EMBL" id="CP079216">
    <property type="protein sequence ID" value="QXT63792.1"/>
    <property type="molecule type" value="Genomic_DNA"/>
</dbReference>
<organism evidence="3 4">
    <name type="scientific">Tessaracoccus palaemonis</name>
    <dbReference type="NCBI Taxonomy" id="2829499"/>
    <lineage>
        <taxon>Bacteria</taxon>
        <taxon>Bacillati</taxon>
        <taxon>Actinomycetota</taxon>
        <taxon>Actinomycetes</taxon>
        <taxon>Propionibacteriales</taxon>
        <taxon>Propionibacteriaceae</taxon>
        <taxon>Tessaracoccus</taxon>
    </lineage>
</organism>